<evidence type="ECO:0000313" key="2">
    <source>
        <dbReference type="Proteomes" id="UP000070531"/>
    </source>
</evidence>
<evidence type="ECO:0000313" key="1">
    <source>
        <dbReference type="EMBL" id="KXB75132.1"/>
    </source>
</evidence>
<organism evidence="1">
    <name type="scientific">Prevotella amnii</name>
    <dbReference type="NCBI Taxonomy" id="419005"/>
    <lineage>
        <taxon>Bacteria</taxon>
        <taxon>Pseudomonadati</taxon>
        <taxon>Bacteroidota</taxon>
        <taxon>Bacteroidia</taxon>
        <taxon>Bacteroidales</taxon>
        <taxon>Prevotellaceae</taxon>
        <taxon>Prevotella</taxon>
    </lineage>
</organism>
<dbReference type="Proteomes" id="UP000070531">
    <property type="component" value="Unassembled WGS sequence"/>
</dbReference>
<reference evidence="1 2" key="1">
    <citation type="submission" date="2016-01" db="EMBL/GenBank/DDBJ databases">
        <authorList>
            <person name="Oliw E.H."/>
        </authorList>
    </citation>
    <scope>NUCLEOTIDE SEQUENCE [LARGE SCALE GENOMIC DNA]</scope>
    <source>
        <strain evidence="1 2">DNF00307</strain>
    </source>
</reference>
<dbReference type="Gene3D" id="1.10.260.40">
    <property type="entry name" value="lambda repressor-like DNA-binding domains"/>
    <property type="match status" value="1"/>
</dbReference>
<dbReference type="AlphaFoldDB" id="A0A134B5B1"/>
<name>A0A134B5B1_9BACT</name>
<sequence>MNIEKLRALFEKSTDKYGDAKEMGTTYQTLYNLIYKGSICKVDLLEKIAAFYRVPVGYFFDEVTLTQITALGDQSIATNSGDVTVGTQNKRDGDHIDTQNNCGCQNEEDRQDTVKTLTDTVATLTRELETSLQQKSSLIEIVANFQKQLQQFIEIMHHSNNK</sequence>
<dbReference type="GO" id="GO:0003677">
    <property type="term" value="F:DNA binding"/>
    <property type="evidence" value="ECO:0007669"/>
    <property type="project" value="InterPro"/>
</dbReference>
<dbReference type="PATRIC" id="fig|419005.5.peg.1873"/>
<dbReference type="STRING" id="419005.HMPREF1860_01875"/>
<gene>
    <name evidence="1" type="ORF">HMPREF1860_01875</name>
</gene>
<dbReference type="EMBL" id="LSDL01000125">
    <property type="protein sequence ID" value="KXB75132.1"/>
    <property type="molecule type" value="Genomic_DNA"/>
</dbReference>
<dbReference type="InterPro" id="IPR010982">
    <property type="entry name" value="Lambda_DNA-bd_dom_sf"/>
</dbReference>
<protein>
    <submittedName>
        <fullName evidence="1">Uncharacterized protein</fullName>
    </submittedName>
</protein>
<proteinExistence type="predicted"/>
<accession>A0A134B5B1</accession>
<comment type="caution">
    <text evidence="1">The sequence shown here is derived from an EMBL/GenBank/DDBJ whole genome shotgun (WGS) entry which is preliminary data.</text>
</comment>